<proteinExistence type="predicted"/>
<dbReference type="InterPro" id="IPR013579">
    <property type="entry name" value="FAST_2"/>
</dbReference>
<comment type="caution">
    <text evidence="2">The sequence shown here is derived from an EMBL/GenBank/DDBJ whole genome shotgun (WGS) entry which is preliminary data.</text>
</comment>
<dbReference type="GO" id="GO:0035770">
    <property type="term" value="C:ribonucleoprotein granule"/>
    <property type="evidence" value="ECO:0007669"/>
    <property type="project" value="TreeGrafter"/>
</dbReference>
<dbReference type="GO" id="GO:0003723">
    <property type="term" value="F:RNA binding"/>
    <property type="evidence" value="ECO:0007669"/>
    <property type="project" value="TreeGrafter"/>
</dbReference>
<dbReference type="InterPro" id="IPR050870">
    <property type="entry name" value="FAST_kinase"/>
</dbReference>
<dbReference type="SMART" id="SM00952">
    <property type="entry name" value="RAP"/>
    <property type="match status" value="1"/>
</dbReference>
<dbReference type="Pfam" id="PF08373">
    <property type="entry name" value="RAP"/>
    <property type="match status" value="1"/>
</dbReference>
<reference evidence="2" key="1">
    <citation type="submission" date="2021-02" db="EMBL/GenBank/DDBJ databases">
        <authorList>
            <person name="Nowell W R."/>
        </authorList>
    </citation>
    <scope>NUCLEOTIDE SEQUENCE</scope>
</reference>
<accession>A0A813VJ12</accession>
<dbReference type="InterPro" id="IPR013584">
    <property type="entry name" value="RAP"/>
</dbReference>
<dbReference type="GO" id="GO:0000963">
    <property type="term" value="P:mitochondrial RNA processing"/>
    <property type="evidence" value="ECO:0007669"/>
    <property type="project" value="TreeGrafter"/>
</dbReference>
<protein>
    <recommendedName>
        <fullName evidence="1">RAP domain-containing protein</fullName>
    </recommendedName>
</protein>
<organism evidence="2 4">
    <name type="scientific">Rotaria sordida</name>
    <dbReference type="NCBI Taxonomy" id="392033"/>
    <lineage>
        <taxon>Eukaryota</taxon>
        <taxon>Metazoa</taxon>
        <taxon>Spiralia</taxon>
        <taxon>Gnathifera</taxon>
        <taxon>Rotifera</taxon>
        <taxon>Eurotatoria</taxon>
        <taxon>Bdelloidea</taxon>
        <taxon>Philodinida</taxon>
        <taxon>Philodinidae</taxon>
        <taxon>Rotaria</taxon>
    </lineage>
</organism>
<sequence length="907" mass="106026">MYLICYRSLFLHRLKQNIWTIKPYFRTLTDTYTSHDQCQLDEEDSIQTKIFVNDSLMQSIQSCSSLSILFPLVRANLPQHRAQHIAAALLRACNIVRSCAYFHPINMEKYRQKLLNHPIFDLLCHLCEHRLLELNFEDHVNIMSSLVKLDIRMSSSESPFLRHLFTALAQTEYIEKFDLNLLNRFLIALVKKSNRHLLLPLYKPLLERFRQLLSVIGSSHTATTMKCTIGIMHLLGMAIPLSNTQTDDTQLLTIVSNIIDEHIEKLAPIAGPDTFVRLLTLGGMFPIQMKRWIPHTFLNWSLNLNRILWFDIYLILTSAKRHFRPLNDLFDLAVIRCNNELDQNNILVDHDTLYMTCALYRYSKIKLKLRLNRRLHMCLDNFDPHEISLLFHHVNPDTCNDWELLAYIHQKLKDISLSSEEYESDFWPMLNVLTEHINKNIDYYTSESAGADFIMHLRAEIERKKSHANETWFIRDQYLAILTFYLKYALSGTAIPRNIMINADRMISQASLKDTGTLLAGYYNAALLATSDAANITFQRQIKQLHEIIVQHKMEHLSNLSIYPFSHLVNFLSHITSSRYNIDTPLLEPFFERLNSFDNQTLLSLRDVNNLSLLFSHTTRFYTTLLDSMCSTLIDTQATSLRLIATFFRCLYKINYKPEQINDLCSLSRHLYENEDEIRPIDMLWLAMTSTGLLNQLDEKLLNDIFSLSFLGSVDHLSLKKNSIQLGQPLFRLNQIVCIDHPQLNIPWFNDRFGLEIALPDMRRHWMIRNTTFDYIESNLTTMLGGKKYLQTHTLSPYFHEIDFECILRLDNCQPVPCDQYDLMKNINGNKELDIPDGCERVAIQVTTPNHYCHNTTHYVGSVEISFRHLKKLGYRLVILPYYELATIESSASRFRYLNNKLFKHNQ</sequence>
<dbReference type="OrthoDB" id="385235at2759"/>
<feature type="domain" description="RAP" evidence="1">
    <location>
        <begin position="842"/>
        <end position="900"/>
    </location>
</feature>
<dbReference type="Proteomes" id="UP000663864">
    <property type="component" value="Unassembled WGS sequence"/>
</dbReference>
<dbReference type="EMBL" id="CAJNOO010000170">
    <property type="protein sequence ID" value="CAF0839261.1"/>
    <property type="molecule type" value="Genomic_DNA"/>
</dbReference>
<dbReference type="PANTHER" id="PTHR21228">
    <property type="entry name" value="FAST LEU-RICH DOMAIN-CONTAINING"/>
    <property type="match status" value="1"/>
</dbReference>
<evidence type="ECO:0000259" key="1">
    <source>
        <dbReference type="PROSITE" id="PS51286"/>
    </source>
</evidence>
<dbReference type="GO" id="GO:0005759">
    <property type="term" value="C:mitochondrial matrix"/>
    <property type="evidence" value="ECO:0007669"/>
    <property type="project" value="TreeGrafter"/>
</dbReference>
<dbReference type="Pfam" id="PF08368">
    <property type="entry name" value="FAST_2"/>
    <property type="match status" value="1"/>
</dbReference>
<dbReference type="GO" id="GO:0044528">
    <property type="term" value="P:regulation of mitochondrial mRNA stability"/>
    <property type="evidence" value="ECO:0007669"/>
    <property type="project" value="TreeGrafter"/>
</dbReference>
<evidence type="ECO:0000313" key="3">
    <source>
        <dbReference type="EMBL" id="CAF0995749.1"/>
    </source>
</evidence>
<evidence type="ECO:0000313" key="2">
    <source>
        <dbReference type="EMBL" id="CAF0839261.1"/>
    </source>
</evidence>
<dbReference type="AlphaFoldDB" id="A0A813VJ12"/>
<gene>
    <name evidence="2" type="ORF">RFH988_LOCUS5855</name>
    <name evidence="3" type="ORF">ZHD862_LOCUS12259</name>
</gene>
<dbReference type="PANTHER" id="PTHR21228:SF72">
    <property type="entry name" value="LD32258P"/>
    <property type="match status" value="1"/>
</dbReference>
<dbReference type="Proteomes" id="UP000663882">
    <property type="component" value="Unassembled WGS sequence"/>
</dbReference>
<dbReference type="EMBL" id="CAJNOT010000478">
    <property type="protein sequence ID" value="CAF0995749.1"/>
    <property type="molecule type" value="Genomic_DNA"/>
</dbReference>
<dbReference type="PROSITE" id="PS51286">
    <property type="entry name" value="RAP"/>
    <property type="match status" value="1"/>
</dbReference>
<evidence type="ECO:0000313" key="4">
    <source>
        <dbReference type="Proteomes" id="UP000663882"/>
    </source>
</evidence>
<name>A0A813VJ12_9BILA</name>